<organism evidence="1">
    <name type="scientific">Medioppia subpectinata</name>
    <dbReference type="NCBI Taxonomy" id="1979941"/>
    <lineage>
        <taxon>Eukaryota</taxon>
        <taxon>Metazoa</taxon>
        <taxon>Ecdysozoa</taxon>
        <taxon>Arthropoda</taxon>
        <taxon>Chelicerata</taxon>
        <taxon>Arachnida</taxon>
        <taxon>Acari</taxon>
        <taxon>Acariformes</taxon>
        <taxon>Sarcoptiformes</taxon>
        <taxon>Oribatida</taxon>
        <taxon>Brachypylina</taxon>
        <taxon>Oppioidea</taxon>
        <taxon>Oppiidae</taxon>
        <taxon>Medioppia</taxon>
    </lineage>
</organism>
<protein>
    <submittedName>
        <fullName evidence="1">Uncharacterized protein</fullName>
    </submittedName>
</protein>
<keyword evidence="2" id="KW-1185">Reference proteome</keyword>
<evidence type="ECO:0000313" key="2">
    <source>
        <dbReference type="Proteomes" id="UP000759131"/>
    </source>
</evidence>
<dbReference type="FunFam" id="3.40.50.720:FF:000084">
    <property type="entry name" value="Short-chain dehydrogenase reductase"/>
    <property type="match status" value="1"/>
</dbReference>
<gene>
    <name evidence="1" type="ORF">OSB1V03_LOCUS2171</name>
</gene>
<dbReference type="Gene3D" id="3.40.50.720">
    <property type="entry name" value="NAD(P)-binding Rossmann-like Domain"/>
    <property type="match status" value="1"/>
</dbReference>
<dbReference type="AlphaFoldDB" id="A0A7R9KEM0"/>
<dbReference type="InterPro" id="IPR002347">
    <property type="entry name" value="SDR_fam"/>
</dbReference>
<accession>A0A7R9KEM0</accession>
<evidence type="ECO:0000313" key="1">
    <source>
        <dbReference type="EMBL" id="CAD7621700.1"/>
    </source>
</evidence>
<dbReference type="PRINTS" id="PR00081">
    <property type="entry name" value="GDHRDH"/>
</dbReference>
<proteinExistence type="predicted"/>
<reference evidence="1" key="1">
    <citation type="submission" date="2020-11" db="EMBL/GenBank/DDBJ databases">
        <authorList>
            <person name="Tran Van P."/>
        </authorList>
    </citation>
    <scope>NUCLEOTIDE SEQUENCE</scope>
</reference>
<dbReference type="OrthoDB" id="417891at2759"/>
<dbReference type="EMBL" id="CAJPIZ010000722">
    <property type="protein sequence ID" value="CAG2102130.1"/>
    <property type="molecule type" value="Genomic_DNA"/>
</dbReference>
<dbReference type="Proteomes" id="UP000759131">
    <property type="component" value="Unassembled WGS sequence"/>
</dbReference>
<dbReference type="SUPFAM" id="SSF51735">
    <property type="entry name" value="NAD(P)-binding Rossmann-fold domains"/>
    <property type="match status" value="1"/>
</dbReference>
<name>A0A7R9KEM0_9ACAR</name>
<dbReference type="PANTHER" id="PTHR43975">
    <property type="entry name" value="ZGC:101858"/>
    <property type="match status" value="1"/>
</dbReference>
<dbReference type="PRINTS" id="PR00080">
    <property type="entry name" value="SDRFAMILY"/>
</dbReference>
<dbReference type="InterPro" id="IPR036291">
    <property type="entry name" value="NAD(P)-bd_dom_sf"/>
</dbReference>
<sequence>MSGKDIYSEVRNSRDFTGKVVLVTGSAGGIGEQIAKLYSALGAGVVITGRRADGLKRVAQECQQLSPTNLKAIEIPADLTNDDDLHRVFNETIKTFKRLDVLVNNAGVYLKANGTDDNFLDILDKSLKVDLKASLTLIRLFQPYLKQTKGNIVNITSVVTERPSKSFLGYQLAKQGLEMATTTLALELAPHGIRVNSVSIGVVRSYPLWPDADVEKVTAKSPAMTPLGRNGEPIEVAKAVVFLSSSDASFITGHKLEVDGGIKYNIGSDYMFG</sequence>
<dbReference type="Pfam" id="PF13561">
    <property type="entry name" value="adh_short_C2"/>
    <property type="match status" value="1"/>
</dbReference>
<dbReference type="PANTHER" id="PTHR43975:SF2">
    <property type="entry name" value="EG:BACR7A4.14 PROTEIN-RELATED"/>
    <property type="match status" value="1"/>
</dbReference>
<dbReference type="EMBL" id="OC855297">
    <property type="protein sequence ID" value="CAD7621700.1"/>
    <property type="molecule type" value="Genomic_DNA"/>
</dbReference>